<proteinExistence type="predicted"/>
<evidence type="ECO:0000259" key="11">
    <source>
        <dbReference type="Pfam" id="PF08264"/>
    </source>
</evidence>
<evidence type="ECO:0000259" key="10">
    <source>
        <dbReference type="Pfam" id="PF00133"/>
    </source>
</evidence>
<keyword evidence="5" id="KW-0648">Protein biosynthesis</keyword>
<comment type="catalytic activity">
    <reaction evidence="8">
        <text>tRNA(Ile) + L-isoleucine + ATP = L-isoleucyl-tRNA(Ile) + AMP + diphosphate</text>
        <dbReference type="Rhea" id="RHEA:11060"/>
        <dbReference type="Rhea" id="RHEA-COMP:9666"/>
        <dbReference type="Rhea" id="RHEA-COMP:9695"/>
        <dbReference type="ChEBI" id="CHEBI:30616"/>
        <dbReference type="ChEBI" id="CHEBI:33019"/>
        <dbReference type="ChEBI" id="CHEBI:58045"/>
        <dbReference type="ChEBI" id="CHEBI:78442"/>
        <dbReference type="ChEBI" id="CHEBI:78528"/>
        <dbReference type="ChEBI" id="CHEBI:456215"/>
        <dbReference type="EC" id="6.1.1.5"/>
    </reaction>
</comment>
<dbReference type="InterPro" id="IPR013155">
    <property type="entry name" value="M/V/L/I-tRNA-synth_anticd-bd"/>
</dbReference>
<dbReference type="InterPro" id="IPR002300">
    <property type="entry name" value="aa-tRNA-synth_Ia"/>
</dbReference>
<dbReference type="InterPro" id="IPR009008">
    <property type="entry name" value="Val/Leu/Ile-tRNA-synth_edit"/>
</dbReference>
<feature type="non-terminal residue" evidence="12">
    <location>
        <position position="1"/>
    </location>
</feature>
<dbReference type="Pfam" id="PF00133">
    <property type="entry name" value="tRNA-synt_1"/>
    <property type="match status" value="1"/>
</dbReference>
<evidence type="ECO:0000256" key="3">
    <source>
        <dbReference type="ARBA" id="ARBA00022741"/>
    </source>
</evidence>
<dbReference type="InterPro" id="IPR014729">
    <property type="entry name" value="Rossmann-like_a/b/a_fold"/>
</dbReference>
<evidence type="ECO:0000313" key="13">
    <source>
        <dbReference type="Proteomes" id="UP000229176"/>
    </source>
</evidence>
<dbReference type="GO" id="GO:0002161">
    <property type="term" value="F:aminoacyl-tRNA deacylase activity"/>
    <property type="evidence" value="ECO:0007669"/>
    <property type="project" value="InterPro"/>
</dbReference>
<evidence type="ECO:0000256" key="1">
    <source>
        <dbReference type="ARBA" id="ARBA00013165"/>
    </source>
</evidence>
<evidence type="ECO:0000256" key="5">
    <source>
        <dbReference type="ARBA" id="ARBA00022917"/>
    </source>
</evidence>
<dbReference type="Gene3D" id="3.90.740.10">
    <property type="entry name" value="Valyl/Leucyl/Isoleucyl-tRNA synthetase, editing domain"/>
    <property type="match status" value="1"/>
</dbReference>
<dbReference type="Gene3D" id="1.10.730.10">
    <property type="entry name" value="Isoleucyl-tRNA Synthetase, Domain 1"/>
    <property type="match status" value="1"/>
</dbReference>
<dbReference type="Proteomes" id="UP000229176">
    <property type="component" value="Unassembled WGS sequence"/>
</dbReference>
<name>A0A2H0CG04_9BACT</name>
<dbReference type="PANTHER" id="PTHR42780">
    <property type="entry name" value="SOLEUCYL-TRNA SYNTHETASE"/>
    <property type="match status" value="1"/>
</dbReference>
<dbReference type="PRINTS" id="PR00984">
    <property type="entry name" value="TRNASYNTHILE"/>
</dbReference>
<sequence>YKRMNGFNVFDRPGYDTHGTPIEFQVEKEINTKSKQDIEKFGVENFIKKCRKYATEFIDQQNNEFENLGVWMDWENPYITLKNEYIESIWWTFKKAEEKKLLYLGEYSVHVCPRCETAVSFNEIEYIKQTDNSVYVKFPLKDKKNTFLIIWTTTPWTLPANTGVMVNPEFDYSEIELSSGEKWIIAKELVQKLMDSVEAGFTEKKVWKGKELKDWKYENPLNKNLNLPDMSKGYKIVLSSRYVNLDEGTGLVHCAPGHGKEDFEVGKENNLPSLSPVKLNGEMTEQAGKYQGKKARKVDSEIIDDLQEMNSLVLKHPYTHDYPVCWRCKTPLLMLSVPQWFFKVSSIRKRMLELNSENNWIPSWMNDRMNNWIESLSDWPISRARYWGTPLPIWVCSKCNKRKVFGSLKELQKEAKVSDSIDLHKPEIDKVKFSCDCGGEFSRVSEVLDVWFDAGVSSWAALNYPKSDDLFKKFWPADLNIEATEQVRGWWNSQLITSTICFDKTPYKNIMVHGMVLDLGKKKMSKSKGNAIQPKEVIQKHNRDFLRYYFCSQSKGEDIVFDWNAFKDINKFFGIFFNSYNYLNLYLEKNPLIQEKDLKELMPEDKWIVSKLNSLIRDSVEAYEKYLYPKLVSQLNWFVTEEFSRTYIKLIRNRKDKAVSVTMNYVLINLLKLMAPVLPHFSEYIYSDFKKPKMLESVHLLVFPKHNQKLIDLDLEKEFSLVKEISQTALSLREKEKMRLRWKLNELVLETKLSFSNSKEILSSMTNVEKVRVVKSKPEGKFISAELNKELVLHLNIEADSDLKNKWELAELTRLIQSERKQKGFNPNEVVKLNFDCSDKKFLSKFKSEIEESTNTKLVEAKGEMKKLLEREFYFEF</sequence>
<evidence type="ECO:0000256" key="2">
    <source>
        <dbReference type="ARBA" id="ARBA00022598"/>
    </source>
</evidence>
<accession>A0A2H0CG04</accession>
<dbReference type="GO" id="GO:0005524">
    <property type="term" value="F:ATP binding"/>
    <property type="evidence" value="ECO:0007669"/>
    <property type="project" value="UniProtKB-KW"/>
</dbReference>
<dbReference type="PANTHER" id="PTHR42780:SF1">
    <property type="entry name" value="ISOLEUCINE--TRNA LIGASE, CYTOPLASMIC"/>
    <property type="match status" value="1"/>
</dbReference>
<dbReference type="SUPFAM" id="SSF47323">
    <property type="entry name" value="Anticodon-binding domain of a subclass of class I aminoacyl-tRNA synthetases"/>
    <property type="match status" value="1"/>
</dbReference>
<keyword evidence="3" id="KW-0547">Nucleotide-binding</keyword>
<evidence type="ECO:0000256" key="6">
    <source>
        <dbReference type="ARBA" id="ARBA00023146"/>
    </source>
</evidence>
<evidence type="ECO:0000256" key="7">
    <source>
        <dbReference type="ARBA" id="ARBA00025217"/>
    </source>
</evidence>
<dbReference type="GO" id="GO:0004822">
    <property type="term" value="F:isoleucine-tRNA ligase activity"/>
    <property type="evidence" value="ECO:0007669"/>
    <property type="project" value="UniProtKB-UniRule"/>
</dbReference>
<dbReference type="AlphaFoldDB" id="A0A2H0CG04"/>
<dbReference type="Pfam" id="PF08264">
    <property type="entry name" value="Anticodon_1"/>
    <property type="match status" value="1"/>
</dbReference>
<evidence type="ECO:0000256" key="9">
    <source>
        <dbReference type="NCBIfam" id="TIGR00392"/>
    </source>
</evidence>
<organism evidence="12 13">
    <name type="scientific">Candidatus Nomurabacteria bacterium CG22_combo_CG10-13_8_21_14_all_32_8</name>
    <dbReference type="NCBI Taxonomy" id="1974732"/>
    <lineage>
        <taxon>Bacteria</taxon>
        <taxon>Candidatus Nomuraibacteriota</taxon>
    </lineage>
</organism>
<dbReference type="SUPFAM" id="SSF50677">
    <property type="entry name" value="ValRS/IleRS/LeuRS editing domain"/>
    <property type="match status" value="1"/>
</dbReference>
<dbReference type="GO" id="GO:0006428">
    <property type="term" value="P:isoleucyl-tRNA aminoacylation"/>
    <property type="evidence" value="ECO:0007669"/>
    <property type="project" value="UniProtKB-UniRule"/>
</dbReference>
<feature type="domain" description="Methionyl/Valyl/Leucyl/Isoleucyl-tRNA synthetase anticodon-binding" evidence="11">
    <location>
        <begin position="605"/>
        <end position="745"/>
    </location>
</feature>
<protein>
    <recommendedName>
        <fullName evidence="1 9">Isoleucine--tRNA ligase</fullName>
        <ecNumber evidence="1 9">6.1.1.5</ecNumber>
    </recommendedName>
</protein>
<keyword evidence="6" id="KW-0030">Aminoacyl-tRNA synthetase</keyword>
<dbReference type="EC" id="6.1.1.5" evidence="1 9"/>
<evidence type="ECO:0000313" key="12">
    <source>
        <dbReference type="EMBL" id="PIP68699.1"/>
    </source>
</evidence>
<dbReference type="Gene3D" id="3.40.50.620">
    <property type="entry name" value="HUPs"/>
    <property type="match status" value="2"/>
</dbReference>
<dbReference type="InterPro" id="IPR023586">
    <property type="entry name" value="Ile-tRNA-ligase_type2"/>
</dbReference>
<dbReference type="GO" id="GO:0005737">
    <property type="term" value="C:cytoplasm"/>
    <property type="evidence" value="ECO:0007669"/>
    <property type="project" value="UniProtKB-UniRule"/>
</dbReference>
<evidence type="ECO:0000256" key="4">
    <source>
        <dbReference type="ARBA" id="ARBA00022840"/>
    </source>
</evidence>
<feature type="domain" description="Aminoacyl-tRNA synthetase class Ia" evidence="10">
    <location>
        <begin position="1"/>
        <end position="561"/>
    </location>
</feature>
<dbReference type="EMBL" id="PCTI01000058">
    <property type="protein sequence ID" value="PIP68699.1"/>
    <property type="molecule type" value="Genomic_DNA"/>
</dbReference>
<dbReference type="SUPFAM" id="SSF52374">
    <property type="entry name" value="Nucleotidylyl transferase"/>
    <property type="match status" value="1"/>
</dbReference>
<comment type="function">
    <text evidence="7">Catalyzes the attachment of isoleucine to tRNA(Ile). As IleRS can inadvertently accommodate and process structurally similar amino acids such as valine, to avoid such errors it has two additional distinct tRNA(Ile)-dependent editing activities. One activity is designated as 'pretransfer' editing and involves the hydrolysis of activated Val-AMP. The other activity is designated 'posttransfer' editing and involves deacylation of mischarged Val-tRNA(Ile).</text>
</comment>
<evidence type="ECO:0000256" key="8">
    <source>
        <dbReference type="ARBA" id="ARBA00048359"/>
    </source>
</evidence>
<dbReference type="InterPro" id="IPR002301">
    <property type="entry name" value="Ile-tRNA-ligase"/>
</dbReference>
<keyword evidence="4" id="KW-0067">ATP-binding</keyword>
<dbReference type="InterPro" id="IPR009080">
    <property type="entry name" value="tRNAsynth_Ia_anticodon-bd"/>
</dbReference>
<gene>
    <name evidence="12" type="ORF">COW91_03445</name>
</gene>
<dbReference type="NCBIfam" id="TIGR00392">
    <property type="entry name" value="ileS"/>
    <property type="match status" value="1"/>
</dbReference>
<comment type="caution">
    <text evidence="12">The sequence shown here is derived from an EMBL/GenBank/DDBJ whole genome shotgun (WGS) entry which is preliminary data.</text>
</comment>
<reference evidence="12 13" key="1">
    <citation type="submission" date="2017-09" db="EMBL/GenBank/DDBJ databases">
        <title>Depth-based differentiation of microbial function through sediment-hosted aquifers and enrichment of novel symbionts in the deep terrestrial subsurface.</title>
        <authorList>
            <person name="Probst A.J."/>
            <person name="Ladd B."/>
            <person name="Jarett J.K."/>
            <person name="Geller-Mcgrath D.E."/>
            <person name="Sieber C.M."/>
            <person name="Emerson J.B."/>
            <person name="Anantharaman K."/>
            <person name="Thomas B.C."/>
            <person name="Malmstrom R."/>
            <person name="Stieglmeier M."/>
            <person name="Klingl A."/>
            <person name="Woyke T."/>
            <person name="Ryan C.M."/>
            <person name="Banfield J.F."/>
        </authorList>
    </citation>
    <scope>NUCLEOTIDE SEQUENCE [LARGE SCALE GENOMIC DNA]</scope>
    <source>
        <strain evidence="12">CG22_combo_CG10-13_8_21_14_all_32_8</strain>
    </source>
</reference>
<keyword evidence="2 12" id="KW-0436">Ligase</keyword>